<dbReference type="Gene3D" id="6.10.340.10">
    <property type="match status" value="1"/>
</dbReference>
<dbReference type="PROSITE" id="PS50109">
    <property type="entry name" value="HIS_KIN"/>
    <property type="match status" value="1"/>
</dbReference>
<dbReference type="SUPFAM" id="SSF47384">
    <property type="entry name" value="Homodimeric domain of signal transducing histidine kinase"/>
    <property type="match status" value="1"/>
</dbReference>
<dbReference type="InterPro" id="IPR040868">
    <property type="entry name" value="DraK_HK_N"/>
</dbReference>
<dbReference type="AlphaFoldDB" id="A0A2T4ULT8"/>
<dbReference type="SUPFAM" id="SSF55874">
    <property type="entry name" value="ATPase domain of HSP90 chaperone/DNA topoisomerase II/histidine kinase"/>
    <property type="match status" value="1"/>
</dbReference>
<dbReference type="Pfam" id="PF18092">
    <property type="entry name" value="DraK_HK_N"/>
    <property type="match status" value="1"/>
</dbReference>
<comment type="subcellular location">
    <subcellularLocation>
        <location evidence="2">Cell membrane</location>
    </subcellularLocation>
</comment>
<dbReference type="Pfam" id="PF02518">
    <property type="entry name" value="HATPase_c"/>
    <property type="match status" value="1"/>
</dbReference>
<evidence type="ECO:0000259" key="12">
    <source>
        <dbReference type="PROSITE" id="PS50109"/>
    </source>
</evidence>
<dbReference type="EC" id="2.7.13.3" evidence="3"/>
<dbReference type="InterPro" id="IPR003594">
    <property type="entry name" value="HATPase_dom"/>
</dbReference>
<dbReference type="OrthoDB" id="9786919at2"/>
<dbReference type="SMART" id="SM00388">
    <property type="entry name" value="HisKA"/>
    <property type="match status" value="1"/>
</dbReference>
<evidence type="ECO:0000256" key="7">
    <source>
        <dbReference type="ARBA" id="ARBA00022777"/>
    </source>
</evidence>
<evidence type="ECO:0000259" key="13">
    <source>
        <dbReference type="PROSITE" id="PS50885"/>
    </source>
</evidence>
<dbReference type="Pfam" id="PF00672">
    <property type="entry name" value="HAMP"/>
    <property type="match status" value="1"/>
</dbReference>
<dbReference type="CDD" id="cd00082">
    <property type="entry name" value="HisKA"/>
    <property type="match status" value="1"/>
</dbReference>
<evidence type="ECO:0000256" key="6">
    <source>
        <dbReference type="ARBA" id="ARBA00022692"/>
    </source>
</evidence>
<dbReference type="InterPro" id="IPR050428">
    <property type="entry name" value="TCS_sensor_his_kinase"/>
</dbReference>
<keyword evidence="10 11" id="KW-0472">Membrane</keyword>
<evidence type="ECO:0000313" key="15">
    <source>
        <dbReference type="Proteomes" id="UP000240739"/>
    </source>
</evidence>
<comment type="caution">
    <text evidence="14">The sequence shown here is derived from an EMBL/GenBank/DDBJ whole genome shotgun (WGS) entry which is preliminary data.</text>
</comment>
<organism evidence="14 15">
    <name type="scientific">Paraconexibacter algicola</name>
    <dbReference type="NCBI Taxonomy" id="2133960"/>
    <lineage>
        <taxon>Bacteria</taxon>
        <taxon>Bacillati</taxon>
        <taxon>Actinomycetota</taxon>
        <taxon>Thermoleophilia</taxon>
        <taxon>Solirubrobacterales</taxon>
        <taxon>Paraconexibacteraceae</taxon>
        <taxon>Paraconexibacter</taxon>
    </lineage>
</organism>
<evidence type="ECO:0000256" key="5">
    <source>
        <dbReference type="ARBA" id="ARBA00022679"/>
    </source>
</evidence>
<evidence type="ECO:0000256" key="8">
    <source>
        <dbReference type="ARBA" id="ARBA00022989"/>
    </source>
</evidence>
<protein>
    <recommendedName>
        <fullName evidence="3">histidine kinase</fullName>
        <ecNumber evidence="3">2.7.13.3</ecNumber>
    </recommendedName>
</protein>
<dbReference type="PANTHER" id="PTHR45436">
    <property type="entry name" value="SENSOR HISTIDINE KINASE YKOH"/>
    <property type="match status" value="1"/>
</dbReference>
<dbReference type="Proteomes" id="UP000240739">
    <property type="component" value="Unassembled WGS sequence"/>
</dbReference>
<feature type="domain" description="HAMP" evidence="13">
    <location>
        <begin position="148"/>
        <end position="200"/>
    </location>
</feature>
<dbReference type="InterPro" id="IPR036097">
    <property type="entry name" value="HisK_dim/P_sf"/>
</dbReference>
<gene>
    <name evidence="14" type="ORF">C7Y72_11500</name>
</gene>
<keyword evidence="4" id="KW-0597">Phosphoprotein</keyword>
<dbReference type="InterPro" id="IPR005467">
    <property type="entry name" value="His_kinase_dom"/>
</dbReference>
<feature type="transmembrane region" description="Helical" evidence="11">
    <location>
        <begin position="124"/>
        <end position="143"/>
    </location>
</feature>
<accession>A0A2T4ULT8</accession>
<dbReference type="GO" id="GO:0005886">
    <property type="term" value="C:plasma membrane"/>
    <property type="evidence" value="ECO:0007669"/>
    <property type="project" value="UniProtKB-SubCell"/>
</dbReference>
<reference evidence="14 15" key="1">
    <citation type="submission" date="2018-03" db="EMBL/GenBank/DDBJ databases">
        <title>Aquarubrobacter algicola gen. nov., sp. nov., a novel actinobacterium isolated from shallow eutrophic lake during the end of cyanobacterial harmful algal blooms.</title>
        <authorList>
            <person name="Chun S.J."/>
        </authorList>
    </citation>
    <scope>NUCLEOTIDE SEQUENCE [LARGE SCALE GENOMIC DNA]</scope>
    <source>
        <strain evidence="14 15">Seoho-28</strain>
    </source>
</reference>
<proteinExistence type="predicted"/>
<evidence type="ECO:0000256" key="10">
    <source>
        <dbReference type="ARBA" id="ARBA00023136"/>
    </source>
</evidence>
<dbReference type="SMART" id="SM00304">
    <property type="entry name" value="HAMP"/>
    <property type="match status" value="1"/>
</dbReference>
<dbReference type="Gene3D" id="1.10.287.130">
    <property type="match status" value="1"/>
</dbReference>
<dbReference type="InterPro" id="IPR036890">
    <property type="entry name" value="HATPase_C_sf"/>
</dbReference>
<dbReference type="PROSITE" id="PS50885">
    <property type="entry name" value="HAMP"/>
    <property type="match status" value="1"/>
</dbReference>
<sequence length="412" mass="43061">MRRRLLVSSFLVAALAVLVLGVPLGIVATRLLGAEADRRVAATADRVARTLDDDLEAGRPIGARQLRALAGDHQAIEVIDRRGRRSTSGPLPGDGRRVTVEAADDARVTVLEEGEETSERIGGVWLTIVLAALVGLGGALALARREARRFAAPLEDLAAVARRMGDGDLDARARPSDLPEVDAVRLSLEDGAARLAEIVQRERAFSAAASHQLRTPLTALRLRLEDLQLRGTTPEVEAEIAAALTQADRLETTITDLLAIAREGRAARAQDLPLAPLVDEALAVRAAAFAAAARTATVQDDAPGLVARVDRGALLQALGVLLDNALAHGDGAVRVQLLRRNDRPVIAVEDHGDGVDEPTAARIAAGAPGPHGSGLGLPLARALVEAQGGRLVLAVPRPARFELVLAPAGGVA</sequence>
<dbReference type="Gene3D" id="3.30.565.10">
    <property type="entry name" value="Histidine kinase-like ATPase, C-terminal domain"/>
    <property type="match status" value="1"/>
</dbReference>
<evidence type="ECO:0000256" key="9">
    <source>
        <dbReference type="ARBA" id="ARBA00023012"/>
    </source>
</evidence>
<evidence type="ECO:0000256" key="4">
    <source>
        <dbReference type="ARBA" id="ARBA00022553"/>
    </source>
</evidence>
<keyword evidence="7" id="KW-0418">Kinase</keyword>
<evidence type="ECO:0000256" key="3">
    <source>
        <dbReference type="ARBA" id="ARBA00012438"/>
    </source>
</evidence>
<dbReference type="RefSeq" id="WP_107568862.1">
    <property type="nucleotide sequence ID" value="NZ_PYYB01000001.1"/>
</dbReference>
<keyword evidence="6 11" id="KW-0812">Transmembrane</keyword>
<dbReference type="PRINTS" id="PR00344">
    <property type="entry name" value="BCTRLSENSOR"/>
</dbReference>
<feature type="domain" description="Histidine kinase" evidence="12">
    <location>
        <begin position="208"/>
        <end position="409"/>
    </location>
</feature>
<comment type="catalytic activity">
    <reaction evidence="1">
        <text>ATP + protein L-histidine = ADP + protein N-phospho-L-histidine.</text>
        <dbReference type="EC" id="2.7.13.3"/>
    </reaction>
</comment>
<evidence type="ECO:0000256" key="1">
    <source>
        <dbReference type="ARBA" id="ARBA00000085"/>
    </source>
</evidence>
<dbReference type="InterPro" id="IPR003661">
    <property type="entry name" value="HisK_dim/P_dom"/>
</dbReference>
<keyword evidence="8 11" id="KW-1133">Transmembrane helix</keyword>
<evidence type="ECO:0000256" key="2">
    <source>
        <dbReference type="ARBA" id="ARBA00004236"/>
    </source>
</evidence>
<dbReference type="PANTHER" id="PTHR45436:SF5">
    <property type="entry name" value="SENSOR HISTIDINE KINASE TRCS"/>
    <property type="match status" value="1"/>
</dbReference>
<dbReference type="EMBL" id="PYYB01000001">
    <property type="protein sequence ID" value="PTL60217.1"/>
    <property type="molecule type" value="Genomic_DNA"/>
</dbReference>
<evidence type="ECO:0000256" key="11">
    <source>
        <dbReference type="SAM" id="Phobius"/>
    </source>
</evidence>
<dbReference type="SMART" id="SM00387">
    <property type="entry name" value="HATPase_c"/>
    <property type="match status" value="1"/>
</dbReference>
<keyword evidence="15" id="KW-1185">Reference proteome</keyword>
<dbReference type="Pfam" id="PF00512">
    <property type="entry name" value="HisKA"/>
    <property type="match status" value="1"/>
</dbReference>
<evidence type="ECO:0000313" key="14">
    <source>
        <dbReference type="EMBL" id="PTL60217.1"/>
    </source>
</evidence>
<dbReference type="GO" id="GO:0000155">
    <property type="term" value="F:phosphorelay sensor kinase activity"/>
    <property type="evidence" value="ECO:0007669"/>
    <property type="project" value="InterPro"/>
</dbReference>
<dbReference type="InterPro" id="IPR003660">
    <property type="entry name" value="HAMP_dom"/>
</dbReference>
<keyword evidence="5" id="KW-0808">Transferase</keyword>
<name>A0A2T4ULT8_9ACTN</name>
<dbReference type="InterPro" id="IPR004358">
    <property type="entry name" value="Sig_transdc_His_kin-like_C"/>
</dbReference>
<keyword evidence="9" id="KW-0902">Two-component regulatory system</keyword>